<feature type="domain" description="DUF6094" evidence="1">
    <location>
        <begin position="2"/>
        <end position="190"/>
    </location>
</feature>
<dbReference type="RefSeq" id="WP_235597111.1">
    <property type="nucleotide sequence ID" value="NZ_LQYT01000001.1"/>
</dbReference>
<organism evidence="2 3">
    <name type="scientific">Caldibacillus debilis</name>
    <dbReference type="NCBI Taxonomy" id="301148"/>
    <lineage>
        <taxon>Bacteria</taxon>
        <taxon>Bacillati</taxon>
        <taxon>Bacillota</taxon>
        <taxon>Bacilli</taxon>
        <taxon>Bacillales</taxon>
        <taxon>Bacillaceae</taxon>
        <taxon>Caldibacillus</taxon>
    </lineage>
</organism>
<evidence type="ECO:0000259" key="1">
    <source>
        <dbReference type="Pfam" id="PF19587"/>
    </source>
</evidence>
<dbReference type="PRINTS" id="PR00507">
    <property type="entry name" value="N12N6MTFRASE"/>
</dbReference>
<protein>
    <recommendedName>
        <fullName evidence="1">DUF6094 domain-containing protein</fullName>
    </recommendedName>
</protein>
<dbReference type="PATRIC" id="fig|301148.3.peg.14"/>
<dbReference type="EMBL" id="LQYT01000001">
    <property type="protein sequence ID" value="KYD23150.1"/>
    <property type="molecule type" value="Genomic_DNA"/>
</dbReference>
<evidence type="ECO:0000313" key="3">
    <source>
        <dbReference type="Proteomes" id="UP000075683"/>
    </source>
</evidence>
<dbReference type="InterPro" id="IPR046076">
    <property type="entry name" value="DUF6094"/>
</dbReference>
<name>A0A150MF45_9BACI</name>
<sequence>MSRIGNKLRAGFFATPPRQGEYLIKLLHVEGSGVWLDPTCGEGEILHQISAPFQAEDCSISTYGVELDKGRAEKARKLLDHCINAPIESMVIQNNAVSLLFLNPPYDHTMKGIGDDYTERKEWTELYRSMRFLKERGLMIYIIPSYRFADKKIARFLATQFNNVGIMRFSDEDYEDFRQCIFIGNKKTGKHKDFNQKLYDFLLQMESEDFVMRYVTPINRFVLAEKKWRVPAGVKELQPFYTKLANKADFVEGIRSSNGFQAFLNRTRVRQLELGGNPILPLNAGQMALLLAAGAINGEIGEGDSYHLVQGLEIVKTISSEEKKTNNDGSVTQITRLRTKREVSVKIITPTGLIRKLV</sequence>
<dbReference type="STRING" id="301148.B4135_0973"/>
<comment type="caution">
    <text evidence="2">The sequence shown here is derived from an EMBL/GenBank/DDBJ whole genome shotgun (WGS) entry which is preliminary data.</text>
</comment>
<evidence type="ECO:0000313" key="2">
    <source>
        <dbReference type="EMBL" id="KYD23150.1"/>
    </source>
</evidence>
<dbReference type="InterPro" id="IPR029063">
    <property type="entry name" value="SAM-dependent_MTases_sf"/>
</dbReference>
<dbReference type="Gene3D" id="3.40.50.150">
    <property type="entry name" value="Vaccinia Virus protein VP39"/>
    <property type="match status" value="1"/>
</dbReference>
<dbReference type="AlphaFoldDB" id="A0A150MF45"/>
<gene>
    <name evidence="2" type="ORF">B4135_0973</name>
</gene>
<dbReference type="Proteomes" id="UP000075683">
    <property type="component" value="Unassembled WGS sequence"/>
</dbReference>
<dbReference type="SUPFAM" id="SSF53335">
    <property type="entry name" value="S-adenosyl-L-methionine-dependent methyltransferases"/>
    <property type="match status" value="1"/>
</dbReference>
<reference evidence="2 3" key="1">
    <citation type="submission" date="2016-01" db="EMBL/GenBank/DDBJ databases">
        <title>Draft Genome Sequences of Seven Thermophilic Sporeformers Isolated from Foods.</title>
        <authorList>
            <person name="Berendsen E.M."/>
            <person name="Wells-Bennik M.H."/>
            <person name="Krawcyk A.O."/>
            <person name="De Jong A."/>
            <person name="Holsappel S."/>
            <person name="Eijlander R.T."/>
            <person name="Kuipers O.P."/>
        </authorList>
    </citation>
    <scope>NUCLEOTIDE SEQUENCE [LARGE SCALE GENOMIC DNA]</scope>
    <source>
        <strain evidence="2 3">B4135</strain>
    </source>
</reference>
<proteinExistence type="predicted"/>
<dbReference type="Pfam" id="PF19587">
    <property type="entry name" value="DUF6094"/>
    <property type="match status" value="1"/>
</dbReference>
<accession>A0A150MF45</accession>